<gene>
    <name evidence="2" type="ORF">RIMI_LOCUS21298912</name>
</gene>
<sequence length="132" mass="14656">MLIRKGILQCLKSITNIKLGRKAFIDANGMKILYNSSQDCQAVRTLDPLVNTSSLIMRKCFPKNRLPLPTIKSAFQFQLPVIPTSGPVAQIYSLPPEVDDVVDESDDNDDTEADAEADAENEDNDQLFKLSL</sequence>
<reference evidence="2" key="1">
    <citation type="submission" date="2023-07" db="EMBL/GenBank/DDBJ databases">
        <authorList>
            <person name="Stuckert A."/>
        </authorList>
    </citation>
    <scope>NUCLEOTIDE SEQUENCE</scope>
</reference>
<comment type="caution">
    <text evidence="2">The sequence shown here is derived from an EMBL/GenBank/DDBJ whole genome shotgun (WGS) entry which is preliminary data.</text>
</comment>
<evidence type="ECO:0000256" key="1">
    <source>
        <dbReference type="SAM" id="MobiDB-lite"/>
    </source>
</evidence>
<dbReference type="Pfam" id="PF25571">
    <property type="entry name" value="TPR_CCP1_N"/>
    <property type="match status" value="1"/>
</dbReference>
<feature type="compositionally biased region" description="Acidic residues" evidence="1">
    <location>
        <begin position="99"/>
        <end position="125"/>
    </location>
</feature>
<keyword evidence="3" id="KW-1185">Reference proteome</keyword>
<protein>
    <submittedName>
        <fullName evidence="2">Uncharacterized protein</fullName>
    </submittedName>
</protein>
<dbReference type="EMBL" id="CAUEEQ010074472">
    <property type="protein sequence ID" value="CAJ0966427.1"/>
    <property type="molecule type" value="Genomic_DNA"/>
</dbReference>
<accession>A0ABN9MQ86</accession>
<evidence type="ECO:0000313" key="3">
    <source>
        <dbReference type="Proteomes" id="UP001176940"/>
    </source>
</evidence>
<feature type="region of interest" description="Disordered" evidence="1">
    <location>
        <begin position="99"/>
        <end position="132"/>
    </location>
</feature>
<name>A0ABN9MQ86_9NEOB</name>
<evidence type="ECO:0000313" key="2">
    <source>
        <dbReference type="EMBL" id="CAJ0966427.1"/>
    </source>
</evidence>
<proteinExistence type="predicted"/>
<organism evidence="2 3">
    <name type="scientific">Ranitomeya imitator</name>
    <name type="common">mimic poison frog</name>
    <dbReference type="NCBI Taxonomy" id="111125"/>
    <lineage>
        <taxon>Eukaryota</taxon>
        <taxon>Metazoa</taxon>
        <taxon>Chordata</taxon>
        <taxon>Craniata</taxon>
        <taxon>Vertebrata</taxon>
        <taxon>Euteleostomi</taxon>
        <taxon>Amphibia</taxon>
        <taxon>Batrachia</taxon>
        <taxon>Anura</taxon>
        <taxon>Neobatrachia</taxon>
        <taxon>Hyloidea</taxon>
        <taxon>Dendrobatidae</taxon>
        <taxon>Dendrobatinae</taxon>
        <taxon>Ranitomeya</taxon>
    </lineage>
</organism>
<dbReference type="Proteomes" id="UP001176940">
    <property type="component" value="Unassembled WGS sequence"/>
</dbReference>